<accession>A0A3M7PXF2</accession>
<feature type="non-terminal residue" evidence="1">
    <location>
        <position position="1"/>
    </location>
</feature>
<proteinExistence type="predicted"/>
<evidence type="ECO:0000313" key="2">
    <source>
        <dbReference type="Proteomes" id="UP000276133"/>
    </source>
</evidence>
<dbReference type="Proteomes" id="UP000276133">
    <property type="component" value="Unassembled WGS sequence"/>
</dbReference>
<dbReference type="OrthoDB" id="10519438at2759"/>
<dbReference type="EMBL" id="REGN01008525">
    <property type="protein sequence ID" value="RNA03358.1"/>
    <property type="molecule type" value="Genomic_DNA"/>
</dbReference>
<sequence length="127" mass="15123">GLSDFLFDEKRQKENLDLSNSNYLQNQEEIEANDSIMTESNKYHLIVDSKFAECYIIDKESYLKYMLSFTTDKTIINKYLDQMRDSCIKLPSVKAVNENFFQDLTWKLYKKRTYNELIDLSLKKSCK</sequence>
<comment type="caution">
    <text evidence="1">The sequence shown here is derived from an EMBL/GenBank/DDBJ whole genome shotgun (WGS) entry which is preliminary data.</text>
</comment>
<reference evidence="1 2" key="1">
    <citation type="journal article" date="2018" name="Sci. Rep.">
        <title>Genomic signatures of local adaptation to the degree of environmental predictability in rotifers.</title>
        <authorList>
            <person name="Franch-Gras L."/>
            <person name="Hahn C."/>
            <person name="Garcia-Roger E.M."/>
            <person name="Carmona M.J."/>
            <person name="Serra M."/>
            <person name="Gomez A."/>
        </authorList>
    </citation>
    <scope>NUCLEOTIDE SEQUENCE [LARGE SCALE GENOMIC DNA]</scope>
    <source>
        <strain evidence="1">HYR1</strain>
    </source>
</reference>
<gene>
    <name evidence="1" type="ORF">BpHYR1_004790</name>
</gene>
<evidence type="ECO:0000313" key="1">
    <source>
        <dbReference type="EMBL" id="RNA03358.1"/>
    </source>
</evidence>
<organism evidence="1 2">
    <name type="scientific">Brachionus plicatilis</name>
    <name type="common">Marine rotifer</name>
    <name type="synonym">Brachionus muelleri</name>
    <dbReference type="NCBI Taxonomy" id="10195"/>
    <lineage>
        <taxon>Eukaryota</taxon>
        <taxon>Metazoa</taxon>
        <taxon>Spiralia</taxon>
        <taxon>Gnathifera</taxon>
        <taxon>Rotifera</taxon>
        <taxon>Eurotatoria</taxon>
        <taxon>Monogononta</taxon>
        <taxon>Pseudotrocha</taxon>
        <taxon>Ploima</taxon>
        <taxon>Brachionidae</taxon>
        <taxon>Brachionus</taxon>
    </lineage>
</organism>
<name>A0A3M7PXF2_BRAPC</name>
<protein>
    <submittedName>
        <fullName evidence="1">Uncharacterized protein</fullName>
    </submittedName>
</protein>
<keyword evidence="2" id="KW-1185">Reference proteome</keyword>
<dbReference type="AlphaFoldDB" id="A0A3M7PXF2"/>